<dbReference type="GeneID" id="16070228"/>
<organism evidence="4 5">
    <name type="scientific">Salpingoeca rosetta (strain ATCC 50818 / BSB-021)</name>
    <dbReference type="NCBI Taxonomy" id="946362"/>
    <lineage>
        <taxon>Eukaryota</taxon>
        <taxon>Choanoflagellata</taxon>
        <taxon>Craspedida</taxon>
        <taxon>Salpingoecidae</taxon>
        <taxon>Salpingoeca</taxon>
    </lineage>
</organism>
<keyword evidence="5" id="KW-1185">Reference proteome</keyword>
<feature type="compositionally biased region" description="Low complexity" evidence="3">
    <location>
        <begin position="32"/>
        <end position="60"/>
    </location>
</feature>
<feature type="compositionally biased region" description="Basic residues" evidence="3">
    <location>
        <begin position="75"/>
        <end position="89"/>
    </location>
</feature>
<protein>
    <submittedName>
        <fullName evidence="4">Uncharacterized protein</fullName>
    </submittedName>
</protein>
<evidence type="ECO:0000256" key="3">
    <source>
        <dbReference type="SAM" id="MobiDB-lite"/>
    </source>
</evidence>
<dbReference type="PANTHER" id="PTHR14773">
    <property type="entry name" value="WD REPEAT-CONTAINING PROTEIN 76"/>
    <property type="match status" value="1"/>
</dbReference>
<dbReference type="EMBL" id="GL832982">
    <property type="protein sequence ID" value="EGD78354.1"/>
    <property type="molecule type" value="Genomic_DNA"/>
</dbReference>
<keyword evidence="1" id="KW-0853">WD repeat</keyword>
<feature type="region of interest" description="Disordered" evidence="3">
    <location>
        <begin position="28"/>
        <end position="149"/>
    </location>
</feature>
<name>F2UMK5_SALR5</name>
<dbReference type="OrthoDB" id="202508at2759"/>
<dbReference type="InterPro" id="IPR050853">
    <property type="entry name" value="WD_repeat_DNA-damage-binding"/>
</dbReference>
<dbReference type="KEGG" id="sre:PTSG_12881"/>
<dbReference type="eggNOG" id="ENOG502RDHS">
    <property type="taxonomic scope" value="Eukaryota"/>
</dbReference>
<sequence>MGGEQESGVSEYERLRQENIRRNLEKLQALDLLSSPSLTTGSASASTTTTASTTGSSSSSQQKEAGKKPPAPQLPRRRSQRLAQLKHRPSLKEPSVPRAPTSSKRRHEQADNSAEDADAQAKFWSKRPPHYTSDDASATAKTEQQARSAAHSAIANAKYGRVSCKQLRANVERMVLQHLGRSIPRIGGQVKRAVMELAAAPHSVTFNRMSGIQEWANAVFLFVNINPSGYDNVFLDGGRMLTWFAQPTQKPTTPVIVKLLQYGQMPILPPNGPVFATEKQGNTATQATVTTNAEVLSSLPHNSHDCASSTADADYDTAYEHTYDDGNDHHRQIDYRHYEVDGDVVRSLVDECVLLFCRLPGQDYVCLGRLRCEKTDLDARPMRFLWRLIDHGHLLRSPSFLQMLPAP</sequence>
<dbReference type="RefSeq" id="XP_004989677.1">
    <property type="nucleotide sequence ID" value="XM_004989620.1"/>
</dbReference>
<feature type="compositionally biased region" description="Polar residues" evidence="3">
    <location>
        <begin position="134"/>
        <end position="145"/>
    </location>
</feature>
<dbReference type="PANTHER" id="PTHR14773:SF0">
    <property type="entry name" value="WD REPEAT-CONTAINING PROTEIN 76"/>
    <property type="match status" value="1"/>
</dbReference>
<dbReference type="GO" id="GO:0005634">
    <property type="term" value="C:nucleus"/>
    <property type="evidence" value="ECO:0007669"/>
    <property type="project" value="TreeGrafter"/>
</dbReference>
<dbReference type="AlphaFoldDB" id="F2UMK5"/>
<dbReference type="GO" id="GO:0003677">
    <property type="term" value="F:DNA binding"/>
    <property type="evidence" value="ECO:0007669"/>
    <property type="project" value="TreeGrafter"/>
</dbReference>
<evidence type="ECO:0000256" key="1">
    <source>
        <dbReference type="ARBA" id="ARBA00022574"/>
    </source>
</evidence>
<accession>F2UMK5</accession>
<keyword evidence="2" id="KW-0677">Repeat</keyword>
<reference evidence="4" key="1">
    <citation type="submission" date="2009-08" db="EMBL/GenBank/DDBJ databases">
        <title>Annotation of Salpingoeca rosetta.</title>
        <authorList>
            <consortium name="The Broad Institute Genome Sequencing Platform"/>
            <person name="Russ C."/>
            <person name="Cuomo C."/>
            <person name="Burger G."/>
            <person name="Gray M.W."/>
            <person name="Holland P.W.H."/>
            <person name="King N."/>
            <person name="Lang F.B.F."/>
            <person name="Roger A.J."/>
            <person name="Ruiz-Trillo I."/>
            <person name="Young S.K."/>
            <person name="Zeng Q."/>
            <person name="Gargeya S."/>
            <person name="Alvarado L."/>
            <person name="Berlin A."/>
            <person name="Chapman S.B."/>
            <person name="Chen Z."/>
            <person name="Freedman E."/>
            <person name="Gellesch M."/>
            <person name="Goldberg J."/>
            <person name="Griggs A."/>
            <person name="Gujja S."/>
            <person name="Heilman E."/>
            <person name="Heiman D."/>
            <person name="Howarth C."/>
            <person name="Mehta T."/>
            <person name="Neiman D."/>
            <person name="Pearson M."/>
            <person name="Roberts A."/>
            <person name="Saif S."/>
            <person name="Shea T."/>
            <person name="Shenoy N."/>
            <person name="Sisk P."/>
            <person name="Stolte C."/>
            <person name="Sykes S."/>
            <person name="White J."/>
            <person name="Yandava C."/>
            <person name="Haas B."/>
            <person name="Nusbaum C."/>
            <person name="Birren B."/>
        </authorList>
    </citation>
    <scope>NUCLEOTIDE SEQUENCE</scope>
    <source>
        <strain evidence="4">ATCC 50818</strain>
    </source>
</reference>
<gene>
    <name evidence="4" type="ORF">PTSG_12881</name>
</gene>
<dbReference type="GO" id="GO:2000001">
    <property type="term" value="P:regulation of DNA damage checkpoint"/>
    <property type="evidence" value="ECO:0007669"/>
    <property type="project" value="TreeGrafter"/>
</dbReference>
<evidence type="ECO:0000313" key="4">
    <source>
        <dbReference type="EMBL" id="EGD78354.1"/>
    </source>
</evidence>
<evidence type="ECO:0000313" key="5">
    <source>
        <dbReference type="Proteomes" id="UP000007799"/>
    </source>
</evidence>
<dbReference type="STRING" id="946362.F2UMK5"/>
<dbReference type="InParanoid" id="F2UMK5"/>
<dbReference type="Proteomes" id="UP000007799">
    <property type="component" value="Unassembled WGS sequence"/>
</dbReference>
<dbReference type="OMA" id="RMSGIQE"/>
<proteinExistence type="predicted"/>
<evidence type="ECO:0000256" key="2">
    <source>
        <dbReference type="ARBA" id="ARBA00022737"/>
    </source>
</evidence>